<dbReference type="PANTHER" id="PTHR44846">
    <property type="entry name" value="MANNOSYL-D-GLYCERATE TRANSPORT/METABOLISM SYSTEM REPRESSOR MNGR-RELATED"/>
    <property type="match status" value="1"/>
</dbReference>
<dbReference type="InterPro" id="IPR028978">
    <property type="entry name" value="Chorismate_lyase_/UTRA_dom_sf"/>
</dbReference>
<evidence type="ECO:0000256" key="1">
    <source>
        <dbReference type="ARBA" id="ARBA00023015"/>
    </source>
</evidence>
<evidence type="ECO:0000256" key="3">
    <source>
        <dbReference type="ARBA" id="ARBA00023163"/>
    </source>
</evidence>
<dbReference type="GO" id="GO:0003700">
    <property type="term" value="F:DNA-binding transcription factor activity"/>
    <property type="evidence" value="ECO:0007669"/>
    <property type="project" value="InterPro"/>
</dbReference>
<dbReference type="EMBL" id="VDUZ01000012">
    <property type="protein sequence ID" value="TXL76006.1"/>
    <property type="molecule type" value="Genomic_DNA"/>
</dbReference>
<keyword evidence="2" id="KW-0238">DNA-binding</keyword>
<proteinExistence type="predicted"/>
<dbReference type="CDD" id="cd07377">
    <property type="entry name" value="WHTH_GntR"/>
    <property type="match status" value="1"/>
</dbReference>
<dbReference type="Gene3D" id="3.40.1410.10">
    <property type="entry name" value="Chorismate lyase-like"/>
    <property type="match status" value="1"/>
</dbReference>
<dbReference type="GO" id="GO:0003677">
    <property type="term" value="F:DNA binding"/>
    <property type="evidence" value="ECO:0007669"/>
    <property type="project" value="UniProtKB-KW"/>
</dbReference>
<evidence type="ECO:0000259" key="4">
    <source>
        <dbReference type="PROSITE" id="PS50949"/>
    </source>
</evidence>
<keyword evidence="3" id="KW-0804">Transcription</keyword>
<protein>
    <submittedName>
        <fullName evidence="5">GntR family transcriptional regulator</fullName>
    </submittedName>
</protein>
<comment type="caution">
    <text evidence="5">The sequence shown here is derived from an EMBL/GenBank/DDBJ whole genome shotgun (WGS) entry which is preliminary data.</text>
</comment>
<name>A0A5C8PN88_9HYPH</name>
<dbReference type="SMART" id="SM00345">
    <property type="entry name" value="HTH_GNTR"/>
    <property type="match status" value="1"/>
</dbReference>
<feature type="domain" description="HTH gntR-type" evidence="4">
    <location>
        <begin position="76"/>
        <end position="144"/>
    </location>
</feature>
<dbReference type="InterPro" id="IPR036390">
    <property type="entry name" value="WH_DNA-bd_sf"/>
</dbReference>
<dbReference type="Pfam" id="PF07702">
    <property type="entry name" value="UTRA"/>
    <property type="match status" value="1"/>
</dbReference>
<keyword evidence="1" id="KW-0805">Transcription regulation</keyword>
<dbReference type="InterPro" id="IPR050679">
    <property type="entry name" value="Bact_HTH_transcr_reg"/>
</dbReference>
<dbReference type="OrthoDB" id="9809707at2"/>
<evidence type="ECO:0000313" key="5">
    <source>
        <dbReference type="EMBL" id="TXL76006.1"/>
    </source>
</evidence>
<dbReference type="PROSITE" id="PS50949">
    <property type="entry name" value="HTH_GNTR"/>
    <property type="match status" value="1"/>
</dbReference>
<sequence length="310" mass="34311">MRLTSGSRPPSAVRVLAAGQRERQDAVYYDGCAGDFDLRGHAERGYATSRPAVAYAFVSGPLAGGCVRNRSRRPGVPLYHIICLVLRDGIDSGRYKPGVALPTEDELARDYRVSRVTVRRALSELAAAGLIERRQGSGTFVRARPAADGKQLGLIASSISQIDALSERSTQRIIEFEYIDTPSEIGAAFGRQASERMQRAVRLREANGEALMYITSWTPEKLGRAYDSADMERESLNQLLARSGVRPTSGDQIVSVTIADPAVARLMRLEVGAPMLKVVRIMRDHRRRTVQYIEMLVRADRYTIRMKLGT</sequence>
<dbReference type="SMART" id="SM00866">
    <property type="entry name" value="UTRA"/>
    <property type="match status" value="1"/>
</dbReference>
<dbReference type="Pfam" id="PF00392">
    <property type="entry name" value="GntR"/>
    <property type="match status" value="1"/>
</dbReference>
<evidence type="ECO:0000313" key="6">
    <source>
        <dbReference type="Proteomes" id="UP000321638"/>
    </source>
</evidence>
<dbReference type="SUPFAM" id="SSF64288">
    <property type="entry name" value="Chorismate lyase-like"/>
    <property type="match status" value="1"/>
</dbReference>
<dbReference type="FunFam" id="1.10.10.10:FF:000079">
    <property type="entry name" value="GntR family transcriptional regulator"/>
    <property type="match status" value="1"/>
</dbReference>
<dbReference type="Gene3D" id="1.10.10.10">
    <property type="entry name" value="Winged helix-like DNA-binding domain superfamily/Winged helix DNA-binding domain"/>
    <property type="match status" value="1"/>
</dbReference>
<accession>A0A5C8PN88</accession>
<dbReference type="SUPFAM" id="SSF46785">
    <property type="entry name" value="Winged helix' DNA-binding domain"/>
    <property type="match status" value="1"/>
</dbReference>
<organism evidence="5 6">
    <name type="scientific">Vineibacter terrae</name>
    <dbReference type="NCBI Taxonomy" id="2586908"/>
    <lineage>
        <taxon>Bacteria</taxon>
        <taxon>Pseudomonadati</taxon>
        <taxon>Pseudomonadota</taxon>
        <taxon>Alphaproteobacteria</taxon>
        <taxon>Hyphomicrobiales</taxon>
        <taxon>Vineibacter</taxon>
    </lineage>
</organism>
<dbReference type="AlphaFoldDB" id="A0A5C8PN88"/>
<gene>
    <name evidence="5" type="ORF">FHP25_13005</name>
</gene>
<evidence type="ECO:0000256" key="2">
    <source>
        <dbReference type="ARBA" id="ARBA00023125"/>
    </source>
</evidence>
<dbReference type="PRINTS" id="PR00035">
    <property type="entry name" value="HTHGNTR"/>
</dbReference>
<dbReference type="InterPro" id="IPR036388">
    <property type="entry name" value="WH-like_DNA-bd_sf"/>
</dbReference>
<reference evidence="5 6" key="1">
    <citation type="submission" date="2019-06" db="EMBL/GenBank/DDBJ databases">
        <title>New taxonomy in bacterial strain CC-CFT640, isolated from vineyard.</title>
        <authorList>
            <person name="Lin S.-Y."/>
            <person name="Tsai C.-F."/>
            <person name="Young C.-C."/>
        </authorList>
    </citation>
    <scope>NUCLEOTIDE SEQUENCE [LARGE SCALE GENOMIC DNA]</scope>
    <source>
        <strain evidence="5 6">CC-CFT640</strain>
    </source>
</reference>
<dbReference type="InterPro" id="IPR011663">
    <property type="entry name" value="UTRA"/>
</dbReference>
<keyword evidence="6" id="KW-1185">Reference proteome</keyword>
<dbReference type="Proteomes" id="UP000321638">
    <property type="component" value="Unassembled WGS sequence"/>
</dbReference>
<dbReference type="PANTHER" id="PTHR44846:SF1">
    <property type="entry name" value="MANNOSYL-D-GLYCERATE TRANSPORT_METABOLISM SYSTEM REPRESSOR MNGR-RELATED"/>
    <property type="match status" value="1"/>
</dbReference>
<dbReference type="GO" id="GO:0045892">
    <property type="term" value="P:negative regulation of DNA-templated transcription"/>
    <property type="evidence" value="ECO:0007669"/>
    <property type="project" value="TreeGrafter"/>
</dbReference>
<dbReference type="InterPro" id="IPR000524">
    <property type="entry name" value="Tscrpt_reg_HTH_GntR"/>
</dbReference>